<dbReference type="NCBIfam" id="TIGR01549">
    <property type="entry name" value="HAD-SF-IA-v1"/>
    <property type="match status" value="1"/>
</dbReference>
<proteinExistence type="predicted"/>
<evidence type="ECO:0000313" key="2">
    <source>
        <dbReference type="Proteomes" id="UP000318834"/>
    </source>
</evidence>
<reference evidence="1 2" key="1">
    <citation type="journal article" date="2019" name="Nat. Microbiol.">
        <title>Mediterranean grassland soil C-N compound turnover is dependent on rainfall and depth, and is mediated by genomically divergent microorganisms.</title>
        <authorList>
            <person name="Diamond S."/>
            <person name="Andeer P.F."/>
            <person name="Li Z."/>
            <person name="Crits-Christoph A."/>
            <person name="Burstein D."/>
            <person name="Anantharaman K."/>
            <person name="Lane K.R."/>
            <person name="Thomas B.C."/>
            <person name="Pan C."/>
            <person name="Northen T.R."/>
            <person name="Banfield J.F."/>
        </authorList>
    </citation>
    <scope>NUCLEOTIDE SEQUENCE [LARGE SCALE GENOMIC DNA]</scope>
    <source>
        <strain evidence="1">NP_8</strain>
    </source>
</reference>
<evidence type="ECO:0000313" key="1">
    <source>
        <dbReference type="EMBL" id="TMI75755.1"/>
    </source>
</evidence>
<dbReference type="PRINTS" id="PR00413">
    <property type="entry name" value="HADHALOGNASE"/>
</dbReference>
<protein>
    <submittedName>
        <fullName evidence="1">HAD family hydrolase</fullName>
    </submittedName>
</protein>
<dbReference type="SFLD" id="SFLDS00003">
    <property type="entry name" value="Haloacid_Dehalogenase"/>
    <property type="match status" value="1"/>
</dbReference>
<comment type="caution">
    <text evidence="1">The sequence shown here is derived from an EMBL/GenBank/DDBJ whole genome shotgun (WGS) entry which is preliminary data.</text>
</comment>
<dbReference type="InterPro" id="IPR051828">
    <property type="entry name" value="HAD-like_hydrolase_domain"/>
</dbReference>
<name>A0A537IWV7_9BACT</name>
<dbReference type="Gene3D" id="1.20.120.1600">
    <property type="match status" value="1"/>
</dbReference>
<dbReference type="PANTHER" id="PTHR46191">
    <property type="match status" value="1"/>
</dbReference>
<sequence>MHRARAGVPDVPNAAFLPRVSALFSCVISPRIRAILFDAGDTLIAYRRPLRILLQDFFIQHNEILKRDDIAEALEGVNPRHDTLVHQVRTVADEQRMWLELARDLLDILLPRRRDLYPELARWFVDGYRHLKVFRDAGPTLRRLHARAYRLAVVSNWEPSLKVTLDKLGLGKYFDTVVISAAEGVWKPDPRLFGIALDRLGIPAAEALSVGDHIARDVDAARIAGLSAVLLDRFDNHPEYSPRVKSLAELLEFLTAAYPANIANAGNKGNK</sequence>
<keyword evidence="1" id="KW-0378">Hydrolase</keyword>
<gene>
    <name evidence="1" type="ORF">E6H05_05915</name>
</gene>
<dbReference type="InterPro" id="IPR036412">
    <property type="entry name" value="HAD-like_sf"/>
</dbReference>
<organism evidence="1 2">
    <name type="scientific">Candidatus Segetimicrobium genomatis</name>
    <dbReference type="NCBI Taxonomy" id="2569760"/>
    <lineage>
        <taxon>Bacteria</taxon>
        <taxon>Bacillati</taxon>
        <taxon>Candidatus Sysuimicrobiota</taxon>
        <taxon>Candidatus Sysuimicrobiia</taxon>
        <taxon>Candidatus Sysuimicrobiales</taxon>
        <taxon>Candidatus Segetimicrobiaceae</taxon>
        <taxon>Candidatus Segetimicrobium</taxon>
    </lineage>
</organism>
<dbReference type="SFLD" id="SFLDG01129">
    <property type="entry name" value="C1.5:_HAD__Beta-PGM__Phosphata"/>
    <property type="match status" value="1"/>
</dbReference>
<dbReference type="InterPro" id="IPR006439">
    <property type="entry name" value="HAD-SF_hydro_IA"/>
</dbReference>
<dbReference type="PANTHER" id="PTHR46191:SF2">
    <property type="entry name" value="HALOACID DEHALOGENASE-LIKE HYDROLASE DOMAIN-CONTAINING PROTEIN 3"/>
    <property type="match status" value="1"/>
</dbReference>
<dbReference type="AlphaFoldDB" id="A0A537IWV7"/>
<dbReference type="Proteomes" id="UP000318834">
    <property type="component" value="Unassembled WGS sequence"/>
</dbReference>
<dbReference type="InterPro" id="IPR023214">
    <property type="entry name" value="HAD_sf"/>
</dbReference>
<dbReference type="GO" id="GO:0016787">
    <property type="term" value="F:hydrolase activity"/>
    <property type="evidence" value="ECO:0007669"/>
    <property type="project" value="UniProtKB-KW"/>
</dbReference>
<dbReference type="Pfam" id="PF00702">
    <property type="entry name" value="Hydrolase"/>
    <property type="match status" value="1"/>
</dbReference>
<dbReference type="SUPFAM" id="SSF56784">
    <property type="entry name" value="HAD-like"/>
    <property type="match status" value="1"/>
</dbReference>
<accession>A0A537IWV7</accession>
<dbReference type="Gene3D" id="3.40.50.1000">
    <property type="entry name" value="HAD superfamily/HAD-like"/>
    <property type="match status" value="1"/>
</dbReference>
<dbReference type="EMBL" id="VBAP01000040">
    <property type="protein sequence ID" value="TMI75755.1"/>
    <property type="molecule type" value="Genomic_DNA"/>
</dbReference>